<dbReference type="PROSITE" id="PS51186">
    <property type="entry name" value="GNAT"/>
    <property type="match status" value="2"/>
</dbReference>
<dbReference type="PANTHER" id="PTHR43420">
    <property type="entry name" value="ACETYLTRANSFERASE"/>
    <property type="match status" value="1"/>
</dbReference>
<proteinExistence type="predicted"/>
<evidence type="ECO:0000313" key="5">
    <source>
        <dbReference type="Proteomes" id="UP001597214"/>
    </source>
</evidence>
<protein>
    <submittedName>
        <fullName evidence="4">GNAT family N-acetyltransferase</fullName>
    </submittedName>
</protein>
<dbReference type="EMBL" id="JBHUEM010000001">
    <property type="protein sequence ID" value="MFD1735077.1"/>
    <property type="molecule type" value="Genomic_DNA"/>
</dbReference>
<name>A0ABW4LIJ9_9BACI</name>
<dbReference type="InterPro" id="IPR050680">
    <property type="entry name" value="YpeA/RimI_acetyltransf"/>
</dbReference>
<dbReference type="RefSeq" id="WP_377926163.1">
    <property type="nucleotide sequence ID" value="NZ_JBHUEM010000001.1"/>
</dbReference>
<keyword evidence="2" id="KW-0012">Acyltransferase</keyword>
<dbReference type="InterPro" id="IPR016181">
    <property type="entry name" value="Acyl_CoA_acyltransferase"/>
</dbReference>
<organism evidence="4 5">
    <name type="scientific">Bacillus salitolerans</name>
    <dbReference type="NCBI Taxonomy" id="1437434"/>
    <lineage>
        <taxon>Bacteria</taxon>
        <taxon>Bacillati</taxon>
        <taxon>Bacillota</taxon>
        <taxon>Bacilli</taxon>
        <taxon>Bacillales</taxon>
        <taxon>Bacillaceae</taxon>
        <taxon>Bacillus</taxon>
    </lineage>
</organism>
<dbReference type="SUPFAM" id="SSF55729">
    <property type="entry name" value="Acyl-CoA N-acyltransferases (Nat)"/>
    <property type="match status" value="2"/>
</dbReference>
<evidence type="ECO:0000259" key="3">
    <source>
        <dbReference type="PROSITE" id="PS51186"/>
    </source>
</evidence>
<sequence>MNEILLKTNKVSKEQLEEIKGLMIVCETFDGLNVEISLNPVVVESRSGQYCFDYLFYVENKLVGYLGAFDILDPFHLEITGVVHPSFRRKGIFTRLLNAAKEEFNHQKVKEVLLVVDNNSIEGKGFVQSINTRLSHSEYSLKHYGNVNKEDFVVTIETPIESDYSDMVHIHAEAFRDNLEEASQVITNNLQSDLYDVLVAKVRGTIIGSLSIFKNEGNRYLSAFSVAPKYQGKGYGRQILKQVVQLLKDEGVDSIMLEVEIQNANALHLYQACGFEVVAGFDYYLLGDS</sequence>
<feature type="domain" description="N-acetyltransferase" evidence="3">
    <location>
        <begin position="6"/>
        <end position="146"/>
    </location>
</feature>
<dbReference type="InterPro" id="IPR000182">
    <property type="entry name" value="GNAT_dom"/>
</dbReference>
<comment type="caution">
    <text evidence="4">The sequence shown here is derived from an EMBL/GenBank/DDBJ whole genome shotgun (WGS) entry which is preliminary data.</text>
</comment>
<accession>A0ABW4LIJ9</accession>
<dbReference type="Proteomes" id="UP001597214">
    <property type="component" value="Unassembled WGS sequence"/>
</dbReference>
<evidence type="ECO:0000256" key="2">
    <source>
        <dbReference type="ARBA" id="ARBA00023315"/>
    </source>
</evidence>
<evidence type="ECO:0000256" key="1">
    <source>
        <dbReference type="ARBA" id="ARBA00022679"/>
    </source>
</evidence>
<evidence type="ECO:0000313" key="4">
    <source>
        <dbReference type="EMBL" id="MFD1735077.1"/>
    </source>
</evidence>
<dbReference type="Gene3D" id="3.40.630.30">
    <property type="match status" value="2"/>
</dbReference>
<dbReference type="Pfam" id="PF00583">
    <property type="entry name" value="Acetyltransf_1"/>
    <property type="match status" value="2"/>
</dbReference>
<keyword evidence="5" id="KW-1185">Reference proteome</keyword>
<keyword evidence="1" id="KW-0808">Transferase</keyword>
<gene>
    <name evidence="4" type="ORF">ACFSCX_00740</name>
</gene>
<feature type="domain" description="N-acetyltransferase" evidence="3">
    <location>
        <begin position="154"/>
        <end position="289"/>
    </location>
</feature>
<reference evidence="5" key="1">
    <citation type="journal article" date="2019" name="Int. J. Syst. Evol. Microbiol.">
        <title>The Global Catalogue of Microorganisms (GCM) 10K type strain sequencing project: providing services to taxonomists for standard genome sequencing and annotation.</title>
        <authorList>
            <consortium name="The Broad Institute Genomics Platform"/>
            <consortium name="The Broad Institute Genome Sequencing Center for Infectious Disease"/>
            <person name="Wu L."/>
            <person name="Ma J."/>
        </authorList>
    </citation>
    <scope>NUCLEOTIDE SEQUENCE [LARGE SCALE GENOMIC DNA]</scope>
    <source>
        <strain evidence="5">CCUG 49339</strain>
    </source>
</reference>
<dbReference type="CDD" id="cd04301">
    <property type="entry name" value="NAT_SF"/>
    <property type="match status" value="2"/>
</dbReference>